<dbReference type="eggNOG" id="COG1167">
    <property type="taxonomic scope" value="Bacteria"/>
</dbReference>
<dbReference type="SUPFAM" id="SSF53383">
    <property type="entry name" value="PLP-dependent transferases"/>
    <property type="match status" value="1"/>
</dbReference>
<dbReference type="InterPro" id="IPR050859">
    <property type="entry name" value="Class-I_PLP-dep_aminotransf"/>
</dbReference>
<comment type="cofactor">
    <cofactor evidence="1">
        <name>pyridoxal 5'-phosphate</name>
        <dbReference type="ChEBI" id="CHEBI:597326"/>
    </cofactor>
</comment>
<evidence type="ECO:0000256" key="1">
    <source>
        <dbReference type="ARBA" id="ARBA00001933"/>
    </source>
</evidence>
<dbReference type="InterPro" id="IPR015421">
    <property type="entry name" value="PyrdxlP-dep_Trfase_major"/>
</dbReference>
<dbReference type="Proteomes" id="UP000002892">
    <property type="component" value="Chromosome"/>
</dbReference>
<dbReference type="HOGENOM" id="CLU_017584_0_6_9"/>
<keyword evidence="4 8" id="KW-0032">Aminotransferase</keyword>
<accession>I4D5T2</accession>
<dbReference type="InterPro" id="IPR004839">
    <property type="entry name" value="Aminotransferase_I/II_large"/>
</dbReference>
<dbReference type="PANTHER" id="PTHR42790:SF19">
    <property type="entry name" value="KYNURENINE_ALPHA-AMINOADIPATE AMINOTRANSFERASE, MITOCHONDRIAL"/>
    <property type="match status" value="1"/>
</dbReference>
<dbReference type="InterPro" id="IPR015422">
    <property type="entry name" value="PyrdxlP-dep_Trfase_small"/>
</dbReference>
<gene>
    <name evidence="8" type="ordered locus">Desaci_2194</name>
</gene>
<dbReference type="GO" id="GO:0030170">
    <property type="term" value="F:pyridoxal phosphate binding"/>
    <property type="evidence" value="ECO:0007669"/>
    <property type="project" value="InterPro"/>
</dbReference>
<reference evidence="8 9" key="1">
    <citation type="journal article" date="2012" name="J. Bacteriol.">
        <title>Complete genome sequences of Desulfosporosinus orientis DSM765T, Desulfosporosinus youngiae DSM17734T, Desulfosporosinus meridiei DSM13257T, and Desulfosporosinus acidiphilus DSM22704T.</title>
        <authorList>
            <person name="Pester M."/>
            <person name="Brambilla E."/>
            <person name="Alazard D."/>
            <person name="Rattei T."/>
            <person name="Weinmaier T."/>
            <person name="Han J."/>
            <person name="Lucas S."/>
            <person name="Lapidus A."/>
            <person name="Cheng J.F."/>
            <person name="Goodwin L."/>
            <person name="Pitluck S."/>
            <person name="Peters L."/>
            <person name="Ovchinnikova G."/>
            <person name="Teshima H."/>
            <person name="Detter J.C."/>
            <person name="Han C.S."/>
            <person name="Tapia R."/>
            <person name="Land M.L."/>
            <person name="Hauser L."/>
            <person name="Kyrpides N.C."/>
            <person name="Ivanova N.N."/>
            <person name="Pagani I."/>
            <person name="Huntmann M."/>
            <person name="Wei C.L."/>
            <person name="Davenport K.W."/>
            <person name="Daligault H."/>
            <person name="Chain P.S."/>
            <person name="Chen A."/>
            <person name="Mavromatis K."/>
            <person name="Markowitz V."/>
            <person name="Szeto E."/>
            <person name="Mikhailova N."/>
            <person name="Pati A."/>
            <person name="Wagner M."/>
            <person name="Woyke T."/>
            <person name="Ollivier B."/>
            <person name="Klenk H.P."/>
            <person name="Spring S."/>
            <person name="Loy A."/>
        </authorList>
    </citation>
    <scope>NUCLEOTIDE SEQUENCE [LARGE SCALE GENOMIC DNA]</scope>
    <source>
        <strain evidence="9">DSM 22704 / JCM 16185 / SJ4</strain>
    </source>
</reference>
<dbReference type="PANTHER" id="PTHR42790">
    <property type="entry name" value="AMINOTRANSFERASE"/>
    <property type="match status" value="1"/>
</dbReference>
<evidence type="ECO:0000256" key="6">
    <source>
        <dbReference type="ARBA" id="ARBA00022898"/>
    </source>
</evidence>
<dbReference type="GO" id="GO:0008483">
    <property type="term" value="F:transaminase activity"/>
    <property type="evidence" value="ECO:0007669"/>
    <property type="project" value="UniProtKB-KW"/>
</dbReference>
<evidence type="ECO:0000313" key="8">
    <source>
        <dbReference type="EMBL" id="AFM41156.1"/>
    </source>
</evidence>
<feature type="domain" description="Aminotransferase class I/classII large" evidence="7">
    <location>
        <begin position="28"/>
        <end position="380"/>
    </location>
</feature>
<dbReference type="Gene3D" id="3.40.640.10">
    <property type="entry name" value="Type I PLP-dependent aspartate aminotransferase-like (Major domain)"/>
    <property type="match status" value="1"/>
</dbReference>
<protein>
    <submittedName>
        <fullName evidence="8">Transcriptional regulator with HTH domain and aminotransferase domain</fullName>
    </submittedName>
</protein>
<keyword evidence="9" id="KW-1185">Reference proteome</keyword>
<evidence type="ECO:0000313" key="9">
    <source>
        <dbReference type="Proteomes" id="UP000002892"/>
    </source>
</evidence>
<evidence type="ECO:0000256" key="4">
    <source>
        <dbReference type="ARBA" id="ARBA00022576"/>
    </source>
</evidence>
<dbReference type="GO" id="GO:1901605">
    <property type="term" value="P:alpha-amino acid metabolic process"/>
    <property type="evidence" value="ECO:0007669"/>
    <property type="project" value="TreeGrafter"/>
</dbReference>
<dbReference type="Gene3D" id="3.90.1150.10">
    <property type="entry name" value="Aspartate Aminotransferase, domain 1"/>
    <property type="match status" value="1"/>
</dbReference>
<evidence type="ECO:0000256" key="3">
    <source>
        <dbReference type="ARBA" id="ARBA00011738"/>
    </source>
</evidence>
<dbReference type="STRING" id="646529.Desaci_2194"/>
<evidence type="ECO:0000259" key="7">
    <source>
        <dbReference type="Pfam" id="PF00155"/>
    </source>
</evidence>
<dbReference type="FunFam" id="3.40.640.10:FF:000053">
    <property type="entry name" value="Aminotransferase, class I"/>
    <property type="match status" value="1"/>
</dbReference>
<organism evidence="8 9">
    <name type="scientific">Desulfosporosinus acidiphilus (strain DSM 22704 / JCM 16185 / SJ4)</name>
    <dbReference type="NCBI Taxonomy" id="646529"/>
    <lineage>
        <taxon>Bacteria</taxon>
        <taxon>Bacillati</taxon>
        <taxon>Bacillota</taxon>
        <taxon>Clostridia</taxon>
        <taxon>Eubacteriales</taxon>
        <taxon>Desulfitobacteriaceae</taxon>
        <taxon>Desulfosporosinus</taxon>
    </lineage>
</organism>
<evidence type="ECO:0000256" key="5">
    <source>
        <dbReference type="ARBA" id="ARBA00022679"/>
    </source>
</evidence>
<dbReference type="EMBL" id="CP003639">
    <property type="protein sequence ID" value="AFM41156.1"/>
    <property type="molecule type" value="Genomic_DNA"/>
</dbReference>
<dbReference type="OrthoDB" id="9808770at2"/>
<dbReference type="RefSeq" id="WP_014827159.1">
    <property type="nucleotide sequence ID" value="NC_018068.1"/>
</dbReference>
<dbReference type="CDD" id="cd00609">
    <property type="entry name" value="AAT_like"/>
    <property type="match status" value="1"/>
</dbReference>
<dbReference type="AlphaFoldDB" id="I4D5T2"/>
<dbReference type="Pfam" id="PF00155">
    <property type="entry name" value="Aminotran_1_2"/>
    <property type="match status" value="1"/>
</dbReference>
<evidence type="ECO:0000256" key="2">
    <source>
        <dbReference type="ARBA" id="ARBA00007441"/>
    </source>
</evidence>
<dbReference type="InterPro" id="IPR015424">
    <property type="entry name" value="PyrdxlP-dep_Trfase"/>
</dbReference>
<keyword evidence="6" id="KW-0663">Pyridoxal phosphate</keyword>
<sequence>MKYAKWMENTGESFIGEMLKAAQNPDMISFAGGLPAHELFPDKVLKHSFQRVFEEQGKSALQYAQTAGHPPLREWLAKQHTRNGKSAKMENVVVTTGSQQGLSLLAQTFLDPGDVVFLEMPTYLGAIQAFQAFRAQFRMIPCDDQGIIPEELEKMLGEVTPKFLYLIPNYQNPTGKVMGLARRLQLLRVAQIYNLMIVEDNPYGELRFEGEALPNLVDLGENVIYLGTFSKVLAPGLRVGYVIADEDIVDHLCQTKEGVDLHSNNLTQRAVLEFLKEGVLPDHIQTLRTVYKERRQAMVESIGKHLGDEVEMIVPSGGLFLWARFKNIANSFDYVEKTIRQNVLYVPGALFYTDQRVTSEVRLNYSCSTPEVIEEGVQRLARAILGQASTHSL</sequence>
<keyword evidence="5 8" id="KW-0808">Transferase</keyword>
<comment type="similarity">
    <text evidence="2">Belongs to the class-I pyridoxal-phosphate-dependent aminotransferase family.</text>
</comment>
<dbReference type="KEGG" id="dai:Desaci_2194"/>
<proteinExistence type="inferred from homology"/>
<comment type="subunit">
    <text evidence="3">Homodimer.</text>
</comment>
<name>I4D5T2_DESAJ</name>